<dbReference type="PANTHER" id="PTHR10584:SF166">
    <property type="entry name" value="RIBOKINASE"/>
    <property type="match status" value="1"/>
</dbReference>
<evidence type="ECO:0000256" key="5">
    <source>
        <dbReference type="ARBA" id="ARBA00022723"/>
    </source>
</evidence>
<keyword evidence="8" id="KW-0067">ATP-binding</keyword>
<evidence type="ECO:0000259" key="12">
    <source>
        <dbReference type="Pfam" id="PF00294"/>
    </source>
</evidence>
<evidence type="ECO:0000256" key="7">
    <source>
        <dbReference type="ARBA" id="ARBA00022777"/>
    </source>
</evidence>
<dbReference type="GO" id="GO:0046872">
    <property type="term" value="F:metal ion binding"/>
    <property type="evidence" value="ECO:0007669"/>
    <property type="project" value="UniProtKB-KW"/>
</dbReference>
<dbReference type="HAMAP" id="MF_01987">
    <property type="entry name" value="Ribokinase"/>
    <property type="match status" value="1"/>
</dbReference>
<organism evidence="13">
    <name type="scientific">freshwater metagenome</name>
    <dbReference type="NCBI Taxonomy" id="449393"/>
    <lineage>
        <taxon>unclassified sequences</taxon>
        <taxon>metagenomes</taxon>
        <taxon>ecological metagenomes</taxon>
    </lineage>
</organism>
<evidence type="ECO:0000256" key="8">
    <source>
        <dbReference type="ARBA" id="ARBA00022840"/>
    </source>
</evidence>
<dbReference type="SUPFAM" id="SSF53613">
    <property type="entry name" value="Ribokinase-like"/>
    <property type="match status" value="1"/>
</dbReference>
<keyword evidence="7" id="KW-0418">Kinase</keyword>
<evidence type="ECO:0000256" key="6">
    <source>
        <dbReference type="ARBA" id="ARBA00022741"/>
    </source>
</evidence>
<dbReference type="EMBL" id="CAFBNB010000233">
    <property type="protein sequence ID" value="CAB4939167.1"/>
    <property type="molecule type" value="Genomic_DNA"/>
</dbReference>
<evidence type="ECO:0000256" key="10">
    <source>
        <dbReference type="ARBA" id="ARBA00022958"/>
    </source>
</evidence>
<evidence type="ECO:0000256" key="4">
    <source>
        <dbReference type="ARBA" id="ARBA00022679"/>
    </source>
</evidence>
<proteinExistence type="inferred from homology"/>
<keyword evidence="11" id="KW-0119">Carbohydrate metabolism</keyword>
<evidence type="ECO:0000313" key="13">
    <source>
        <dbReference type="EMBL" id="CAB4939167.1"/>
    </source>
</evidence>
<dbReference type="CDD" id="cd01174">
    <property type="entry name" value="ribokinase"/>
    <property type="match status" value="1"/>
</dbReference>
<dbReference type="Pfam" id="PF00294">
    <property type="entry name" value="PfkB"/>
    <property type="match status" value="1"/>
</dbReference>
<comment type="similarity">
    <text evidence="1">Belongs to the carbohydrate kinase PfkB family.</text>
</comment>
<dbReference type="PRINTS" id="PR00990">
    <property type="entry name" value="RIBOKINASE"/>
</dbReference>
<dbReference type="GO" id="GO:0006014">
    <property type="term" value="P:D-ribose metabolic process"/>
    <property type="evidence" value="ECO:0007669"/>
    <property type="project" value="InterPro"/>
</dbReference>
<sequence>MTPASSSALSLNPGRVVVVGSLNVDLVVGLERMPAPGETVMGQTLERHAGGKGLNQAVAATRLGARVSMIGAVGSDDAGAWLRGIVESEGIEATAVVTAEGPSGTALIEVDSSGMNRIVVIPGANGTLSPEHVAEAIGSMDDVAIVLTQGEVPLDAIEAAMAAGRACGARTILNPAPVRDYPESLLALVDFLVPNEHEAAHLSGLPTASLVDANEAAQHFTGKGVPHAIITRGARGAVWMSPSGSGSVAAYRVSPVDTVAAGDAFCGGLAAALAAGESLADSLRWASAAGALATTIAGAVPSLPTRAEVEQLLADE</sequence>
<gene>
    <name evidence="13" type="ORF">UFOPK3720_01178</name>
</gene>
<evidence type="ECO:0000256" key="11">
    <source>
        <dbReference type="ARBA" id="ARBA00023277"/>
    </source>
</evidence>
<evidence type="ECO:0000256" key="9">
    <source>
        <dbReference type="ARBA" id="ARBA00022842"/>
    </source>
</evidence>
<dbReference type="EC" id="2.7.1.15" evidence="2"/>
<dbReference type="AlphaFoldDB" id="A0A6J7J8Z5"/>
<reference evidence="13" key="1">
    <citation type="submission" date="2020-05" db="EMBL/GenBank/DDBJ databases">
        <authorList>
            <person name="Chiriac C."/>
            <person name="Salcher M."/>
            <person name="Ghai R."/>
            <person name="Kavagutti S V."/>
        </authorList>
    </citation>
    <scope>NUCLEOTIDE SEQUENCE</scope>
</reference>
<protein>
    <recommendedName>
        <fullName evidence="3">Ribokinase</fullName>
        <ecNumber evidence="2">2.7.1.15</ecNumber>
    </recommendedName>
</protein>
<keyword evidence="5" id="KW-0479">Metal-binding</keyword>
<feature type="domain" description="Carbohydrate kinase PfkB" evidence="12">
    <location>
        <begin position="15"/>
        <end position="306"/>
    </location>
</feature>
<dbReference type="NCBIfam" id="TIGR02152">
    <property type="entry name" value="D_ribokin_bact"/>
    <property type="match status" value="1"/>
</dbReference>
<dbReference type="InterPro" id="IPR011611">
    <property type="entry name" value="PfkB_dom"/>
</dbReference>
<dbReference type="InterPro" id="IPR029056">
    <property type="entry name" value="Ribokinase-like"/>
</dbReference>
<keyword evidence="6" id="KW-0547">Nucleotide-binding</keyword>
<accession>A0A6J7J8Z5</accession>
<keyword evidence="9" id="KW-0460">Magnesium</keyword>
<name>A0A6J7J8Z5_9ZZZZ</name>
<evidence type="ECO:0000256" key="2">
    <source>
        <dbReference type="ARBA" id="ARBA00012035"/>
    </source>
</evidence>
<dbReference type="PANTHER" id="PTHR10584">
    <property type="entry name" value="SUGAR KINASE"/>
    <property type="match status" value="1"/>
</dbReference>
<evidence type="ECO:0000256" key="1">
    <source>
        <dbReference type="ARBA" id="ARBA00010688"/>
    </source>
</evidence>
<dbReference type="InterPro" id="IPR002173">
    <property type="entry name" value="Carboh/pur_kinase_PfkB_CS"/>
</dbReference>
<dbReference type="InterPro" id="IPR002139">
    <property type="entry name" value="Ribo/fructo_kinase"/>
</dbReference>
<keyword evidence="4" id="KW-0808">Transferase</keyword>
<keyword evidence="10" id="KW-0630">Potassium</keyword>
<dbReference type="PROSITE" id="PS00584">
    <property type="entry name" value="PFKB_KINASES_2"/>
    <property type="match status" value="1"/>
</dbReference>
<evidence type="ECO:0000256" key="3">
    <source>
        <dbReference type="ARBA" id="ARBA00016943"/>
    </source>
</evidence>
<dbReference type="GO" id="GO:0005829">
    <property type="term" value="C:cytosol"/>
    <property type="evidence" value="ECO:0007669"/>
    <property type="project" value="TreeGrafter"/>
</dbReference>
<dbReference type="InterPro" id="IPR011877">
    <property type="entry name" value="Ribokinase"/>
</dbReference>
<dbReference type="GO" id="GO:0004747">
    <property type="term" value="F:ribokinase activity"/>
    <property type="evidence" value="ECO:0007669"/>
    <property type="project" value="UniProtKB-EC"/>
</dbReference>
<dbReference type="GO" id="GO:0005524">
    <property type="term" value="F:ATP binding"/>
    <property type="evidence" value="ECO:0007669"/>
    <property type="project" value="UniProtKB-KW"/>
</dbReference>
<dbReference type="Gene3D" id="3.40.1190.20">
    <property type="match status" value="1"/>
</dbReference>